<dbReference type="AlphaFoldDB" id="A0A939DPQ3"/>
<dbReference type="InterPro" id="IPR003399">
    <property type="entry name" value="Mce/MlaD"/>
</dbReference>
<dbReference type="PANTHER" id="PTHR30462">
    <property type="entry name" value="INTERMEMBRANE TRANSPORT PROTEIN PQIB-RELATED"/>
    <property type="match status" value="1"/>
</dbReference>
<organism evidence="10 11">
    <name type="scientific">Bowmanella dokdonensis</name>
    <dbReference type="NCBI Taxonomy" id="751969"/>
    <lineage>
        <taxon>Bacteria</taxon>
        <taxon>Pseudomonadati</taxon>
        <taxon>Pseudomonadota</taxon>
        <taxon>Gammaproteobacteria</taxon>
        <taxon>Alteromonadales</taxon>
        <taxon>Alteromonadaceae</taxon>
        <taxon>Bowmanella</taxon>
    </lineage>
</organism>
<evidence type="ECO:0000256" key="7">
    <source>
        <dbReference type="SAM" id="Coils"/>
    </source>
</evidence>
<evidence type="ECO:0000256" key="3">
    <source>
        <dbReference type="ARBA" id="ARBA00022519"/>
    </source>
</evidence>
<evidence type="ECO:0000256" key="5">
    <source>
        <dbReference type="ARBA" id="ARBA00022989"/>
    </source>
</evidence>
<evidence type="ECO:0000313" key="11">
    <source>
        <dbReference type="Proteomes" id="UP000664654"/>
    </source>
</evidence>
<reference evidence="10" key="1">
    <citation type="submission" date="2021-03" db="EMBL/GenBank/DDBJ databases">
        <title>novel species isolated from a fishpond in China.</title>
        <authorList>
            <person name="Lu H."/>
            <person name="Cai Z."/>
        </authorList>
    </citation>
    <scope>NUCLEOTIDE SEQUENCE</scope>
    <source>
        <strain evidence="10">JCM 30855</strain>
    </source>
</reference>
<feature type="coiled-coil region" evidence="7">
    <location>
        <begin position="447"/>
        <end position="474"/>
    </location>
</feature>
<evidence type="ECO:0000256" key="1">
    <source>
        <dbReference type="ARBA" id="ARBA00004533"/>
    </source>
</evidence>
<keyword evidence="7" id="KW-0175">Coiled coil</keyword>
<proteinExistence type="predicted"/>
<dbReference type="NCBIfam" id="NF008070">
    <property type="entry name" value="PRK10807.1"/>
    <property type="match status" value="1"/>
</dbReference>
<keyword evidence="4 8" id="KW-0812">Transmembrane</keyword>
<accession>A0A939DPQ3</accession>
<keyword evidence="3" id="KW-0997">Cell inner membrane</keyword>
<evidence type="ECO:0000259" key="9">
    <source>
        <dbReference type="Pfam" id="PF02470"/>
    </source>
</evidence>
<evidence type="ECO:0000256" key="6">
    <source>
        <dbReference type="ARBA" id="ARBA00023136"/>
    </source>
</evidence>
<gene>
    <name evidence="10" type="primary">pqiB</name>
    <name evidence="10" type="ORF">J0A66_14230</name>
</gene>
<comment type="subcellular location">
    <subcellularLocation>
        <location evidence="1">Cell inner membrane</location>
    </subcellularLocation>
</comment>
<dbReference type="EMBL" id="JAFKCV010000008">
    <property type="protein sequence ID" value="MBN7826388.1"/>
    <property type="molecule type" value="Genomic_DNA"/>
</dbReference>
<keyword evidence="2" id="KW-1003">Cell membrane</keyword>
<name>A0A939DPQ3_9ALTE</name>
<dbReference type="Pfam" id="PF02470">
    <property type="entry name" value="MlaD"/>
    <property type="match status" value="2"/>
</dbReference>
<protein>
    <submittedName>
        <fullName evidence="10">Intermembrane transport protein PqiB</fullName>
    </submittedName>
</protein>
<evidence type="ECO:0000256" key="2">
    <source>
        <dbReference type="ARBA" id="ARBA00022475"/>
    </source>
</evidence>
<feature type="transmembrane region" description="Helical" evidence="8">
    <location>
        <begin position="21"/>
        <end position="38"/>
    </location>
</feature>
<dbReference type="Proteomes" id="UP000664654">
    <property type="component" value="Unassembled WGS sequence"/>
</dbReference>
<dbReference type="GO" id="GO:0005886">
    <property type="term" value="C:plasma membrane"/>
    <property type="evidence" value="ECO:0007669"/>
    <property type="project" value="UniProtKB-SubCell"/>
</dbReference>
<sequence>MRNDNEPLQARVEPVSSWSKVWLVPMVALGIGIWMVYLELSQQGPMITIEFQSAEGLEAGKTRIKTRDVDVGTVKEIKLAPGSEGVLVTARMSQEAESLLTEDASFWVVSPKVSLSGVSGLSTLLSGAYIELSPGSSGQTATQFRGLDDPPLTPAGAPGLHLTLSSGEEFAFSEGDPIIYKGLTVGKFENVYFNYAERMVYYNAFIHAPYHLLITRNTRFWNASGIKLDLGAEGISMHTGTLQTLLTNGVTFGVPDHLPAGDMITERSFFHIYPNAEKASAPHREFSQDYLVLMEDSVKGLQVGAPVEHRGLVIGEVLAVNMPMQDMPAFLDRSYHIPVLLALYPGEMGLKDSTEGREQLTTQMDNWISQGLRATLSMGNLLTGKQFVDLQYHPRLAPEQLVSLSDYRVIPTIPGDFSQLTQKLTALLDKFNDLPLEQLSTDTGQMMNSANNTMEGLQTTLSKLNSLLTDVEDKQLINQLTHTLAGLEGLSADYASDSTGYGELRQMMRRFEQTMLQLQPLLQQLNQNPNRLIFGGAVKEREPQAKGNSND</sequence>
<dbReference type="PANTHER" id="PTHR30462:SF2">
    <property type="entry name" value="INTERMEMBRANE TRANSPORT PROTEIN PQIB"/>
    <property type="match status" value="1"/>
</dbReference>
<feature type="domain" description="Mce/MlaD" evidence="9">
    <location>
        <begin position="293"/>
        <end position="391"/>
    </location>
</feature>
<evidence type="ECO:0000256" key="4">
    <source>
        <dbReference type="ARBA" id="ARBA00022692"/>
    </source>
</evidence>
<evidence type="ECO:0000313" key="10">
    <source>
        <dbReference type="EMBL" id="MBN7826388.1"/>
    </source>
</evidence>
<feature type="domain" description="Mce/MlaD" evidence="9">
    <location>
        <begin position="44"/>
        <end position="135"/>
    </location>
</feature>
<keyword evidence="6 8" id="KW-0472">Membrane</keyword>
<evidence type="ECO:0000256" key="8">
    <source>
        <dbReference type="SAM" id="Phobius"/>
    </source>
</evidence>
<comment type="caution">
    <text evidence="10">The sequence shown here is derived from an EMBL/GenBank/DDBJ whole genome shotgun (WGS) entry which is preliminary data.</text>
</comment>
<keyword evidence="11" id="KW-1185">Reference proteome</keyword>
<keyword evidence="5 8" id="KW-1133">Transmembrane helix</keyword>
<dbReference type="InterPro" id="IPR051800">
    <property type="entry name" value="PqiA-PqiB_transport"/>
</dbReference>
<dbReference type="RefSeq" id="WP_206574502.1">
    <property type="nucleotide sequence ID" value="NZ_JAFKCV010000008.1"/>
</dbReference>